<accession>A0A9P1CYJ3</accession>
<feature type="compositionally biased region" description="Acidic residues" evidence="1">
    <location>
        <begin position="364"/>
        <end position="378"/>
    </location>
</feature>
<dbReference type="AlphaFoldDB" id="A0A9P1CYJ3"/>
<dbReference type="Proteomes" id="UP001152797">
    <property type="component" value="Unassembled WGS sequence"/>
</dbReference>
<reference evidence="3 4" key="2">
    <citation type="submission" date="2024-05" db="EMBL/GenBank/DDBJ databases">
        <authorList>
            <person name="Chen Y."/>
            <person name="Shah S."/>
            <person name="Dougan E. K."/>
            <person name="Thang M."/>
            <person name="Chan C."/>
        </authorList>
    </citation>
    <scope>NUCLEOTIDE SEQUENCE [LARGE SCALE GENOMIC DNA]</scope>
</reference>
<protein>
    <submittedName>
        <fullName evidence="3">CCHC-type domain-containing protein</fullName>
    </submittedName>
</protein>
<comment type="caution">
    <text evidence="2">The sequence shown here is derived from an EMBL/GenBank/DDBJ whole genome shotgun (WGS) entry which is preliminary data.</text>
</comment>
<dbReference type="OrthoDB" id="436967at2759"/>
<dbReference type="EMBL" id="CAMXCT010002738">
    <property type="protein sequence ID" value="CAI4000123.1"/>
    <property type="molecule type" value="Genomic_DNA"/>
</dbReference>
<evidence type="ECO:0000313" key="2">
    <source>
        <dbReference type="EMBL" id="CAI4000123.1"/>
    </source>
</evidence>
<gene>
    <name evidence="2" type="ORF">C1SCF055_LOCUS26266</name>
</gene>
<reference evidence="2" key="1">
    <citation type="submission" date="2022-10" db="EMBL/GenBank/DDBJ databases">
        <authorList>
            <person name="Chen Y."/>
            <person name="Dougan E. K."/>
            <person name="Chan C."/>
            <person name="Rhodes N."/>
            <person name="Thang M."/>
        </authorList>
    </citation>
    <scope>NUCLEOTIDE SEQUENCE</scope>
</reference>
<feature type="region of interest" description="Disordered" evidence="1">
    <location>
        <begin position="355"/>
        <end position="378"/>
    </location>
</feature>
<evidence type="ECO:0000313" key="3">
    <source>
        <dbReference type="EMBL" id="CAL4787435.1"/>
    </source>
</evidence>
<feature type="compositionally biased region" description="Basic residues" evidence="1">
    <location>
        <begin position="294"/>
        <end position="304"/>
    </location>
</feature>
<proteinExistence type="predicted"/>
<sequence>MAGEGGTLDVAQLIQAATDAARAAADAAAALRDVQASRGTGLSGKGFSEASKVIRQPDPFGSENHEEDLSKWQDFTVNFKAWLFYGDSGFESDLHRVETNYASTPIEFPRSEPNDVQERCKQLFNILTGILRGKPLRLLRQTSERNGFEVWRKLVQLFSPKTKSRSISLLAALMNIPAFSLKDKTLMDQILGLERLRTEYMRSSGTDVADDLMLSILVKSLPKALQTHIQLQMTEHSTYAQVRELVLSYESVTTTWSAGRIHSELGILPSSSTASSPAYNGPAPMEIDRFEKGKKGKGKGKHKSKDSSFSKGKTKGKFDKGKGKSKQDVSKPRDEYRRLVVSQNLKKVLKLLKRAQSRMTGNQETDESESVGENDEEEMIETDAEVEARYKSSELCEVSDPELWMHFNHGESPLFSSNASEDQPTGHSEASLHQQMAETNALLLAREQRLEAEWDEAEMRNDRETMHEIENMIIETRNLRYSI</sequence>
<feature type="compositionally biased region" description="Polar residues" evidence="1">
    <location>
        <begin position="269"/>
        <end position="278"/>
    </location>
</feature>
<evidence type="ECO:0000256" key="1">
    <source>
        <dbReference type="SAM" id="MobiDB-lite"/>
    </source>
</evidence>
<dbReference type="EMBL" id="CAMXCT020002738">
    <property type="protein sequence ID" value="CAL1153498.1"/>
    <property type="molecule type" value="Genomic_DNA"/>
</dbReference>
<organism evidence="2">
    <name type="scientific">Cladocopium goreaui</name>
    <dbReference type="NCBI Taxonomy" id="2562237"/>
    <lineage>
        <taxon>Eukaryota</taxon>
        <taxon>Sar</taxon>
        <taxon>Alveolata</taxon>
        <taxon>Dinophyceae</taxon>
        <taxon>Suessiales</taxon>
        <taxon>Symbiodiniaceae</taxon>
        <taxon>Cladocopium</taxon>
    </lineage>
</organism>
<name>A0A9P1CYJ3_9DINO</name>
<feature type="region of interest" description="Disordered" evidence="1">
    <location>
        <begin position="267"/>
        <end position="336"/>
    </location>
</feature>
<dbReference type="EMBL" id="CAMXCT030002738">
    <property type="protein sequence ID" value="CAL4787435.1"/>
    <property type="molecule type" value="Genomic_DNA"/>
</dbReference>
<keyword evidence="4" id="KW-1185">Reference proteome</keyword>
<feature type="compositionally biased region" description="Basic and acidic residues" evidence="1">
    <location>
        <begin position="316"/>
        <end position="336"/>
    </location>
</feature>
<evidence type="ECO:0000313" key="4">
    <source>
        <dbReference type="Proteomes" id="UP001152797"/>
    </source>
</evidence>